<organism evidence="9 10">
    <name type="scientific">Clostridium homopropionicum DSM 5847</name>
    <dbReference type="NCBI Taxonomy" id="1121318"/>
    <lineage>
        <taxon>Bacteria</taxon>
        <taxon>Bacillati</taxon>
        <taxon>Bacillota</taxon>
        <taxon>Clostridia</taxon>
        <taxon>Eubacteriales</taxon>
        <taxon>Clostridiaceae</taxon>
        <taxon>Clostridium</taxon>
    </lineage>
</organism>
<dbReference type="GO" id="GO:0009103">
    <property type="term" value="P:lipopolysaccharide biosynthetic process"/>
    <property type="evidence" value="ECO:0007669"/>
    <property type="project" value="UniProtKB-KW"/>
</dbReference>
<dbReference type="GO" id="GO:0099621">
    <property type="term" value="F:undecaprenyl-phosphate 4-deoxy-4-formamido-L-arabinose transferase activity"/>
    <property type="evidence" value="ECO:0007669"/>
    <property type="project" value="UniProtKB-EC"/>
</dbReference>
<sequence>MNSSISVIIPVYNSESSLNSLYNLLSTVLKSTFSRYEIILVDDGSVDNSYEVMMDLFNKYEHIKIIKLNGNFGQQNALMCGFHYASYDYVVTMDDDLQHPPTEILKLYEKILQGYDVVYGIPIKKQHSKHRNLGTKATDMLFNLITSKPKSLKVSSFRIISKKFISKIIADKSSFVYISAITFKNTNKVANVYVNHNPRKYGKSSYSFFRLIKQYLKLFIYYAPFSLLKIFRSNKPQYIINNIHL</sequence>
<keyword evidence="2 9" id="KW-0328">Glycosyltransferase</keyword>
<proteinExistence type="predicted"/>
<dbReference type="AlphaFoldDB" id="A0A0L6Z7M5"/>
<evidence type="ECO:0000256" key="3">
    <source>
        <dbReference type="ARBA" id="ARBA00022679"/>
    </source>
</evidence>
<dbReference type="EC" id="2.4.2.53" evidence="9"/>
<keyword evidence="1" id="KW-1003">Cell membrane</keyword>
<dbReference type="EMBL" id="LHUR01000031">
    <property type="protein sequence ID" value="KOA18970.1"/>
    <property type="molecule type" value="Genomic_DNA"/>
</dbReference>
<protein>
    <submittedName>
        <fullName evidence="9">Undecaprenyl-phosphate 4-deoxy-4-formamido-L-arabinose transferase</fullName>
        <ecNumber evidence="9">2.4.2.53</ecNumber>
    </submittedName>
</protein>
<evidence type="ECO:0000256" key="5">
    <source>
        <dbReference type="ARBA" id="ARBA00022985"/>
    </source>
</evidence>
<dbReference type="PATRIC" id="fig|1121318.3.peg.2723"/>
<name>A0A0L6Z7M5_9CLOT</name>
<dbReference type="InterPro" id="IPR050256">
    <property type="entry name" value="Glycosyltransferase_2"/>
</dbReference>
<dbReference type="Proteomes" id="UP000037043">
    <property type="component" value="Unassembled WGS sequence"/>
</dbReference>
<dbReference type="Pfam" id="PF00535">
    <property type="entry name" value="Glycos_transf_2"/>
    <property type="match status" value="1"/>
</dbReference>
<dbReference type="InterPro" id="IPR029044">
    <property type="entry name" value="Nucleotide-diphossugar_trans"/>
</dbReference>
<reference evidence="10" key="1">
    <citation type="submission" date="2015-08" db="EMBL/GenBank/DDBJ databases">
        <title>Genome sequence of the strict anaerobe Clostridium homopropionicum LuHBu1 (DSM 5847T).</title>
        <authorList>
            <person name="Poehlein A."/>
            <person name="Beck M."/>
            <person name="Schiel-Bengelsdorf B."/>
            <person name="Bengelsdorf F.R."/>
            <person name="Daniel R."/>
            <person name="Duerre P."/>
        </authorList>
    </citation>
    <scope>NUCLEOTIDE SEQUENCE [LARGE SCALE GENOMIC DNA]</scope>
    <source>
        <strain evidence="10">DSM 5847</strain>
    </source>
</reference>
<comment type="caution">
    <text evidence="9">The sequence shown here is derived from an EMBL/GenBank/DDBJ whole genome shotgun (WGS) entry which is preliminary data.</text>
</comment>
<keyword evidence="4" id="KW-0812">Transmembrane</keyword>
<evidence type="ECO:0000313" key="9">
    <source>
        <dbReference type="EMBL" id="KOA18970.1"/>
    </source>
</evidence>
<evidence type="ECO:0000313" key="10">
    <source>
        <dbReference type="Proteomes" id="UP000037043"/>
    </source>
</evidence>
<keyword evidence="7" id="KW-0472">Membrane</keyword>
<keyword evidence="10" id="KW-1185">Reference proteome</keyword>
<dbReference type="Gene3D" id="3.90.550.10">
    <property type="entry name" value="Spore Coat Polysaccharide Biosynthesis Protein SpsA, Chain A"/>
    <property type="match status" value="1"/>
</dbReference>
<evidence type="ECO:0000259" key="8">
    <source>
        <dbReference type="Pfam" id="PF00535"/>
    </source>
</evidence>
<evidence type="ECO:0000256" key="6">
    <source>
        <dbReference type="ARBA" id="ARBA00022989"/>
    </source>
</evidence>
<dbReference type="SUPFAM" id="SSF53448">
    <property type="entry name" value="Nucleotide-diphospho-sugar transferases"/>
    <property type="match status" value="1"/>
</dbReference>
<keyword evidence="5" id="KW-0448">Lipopolysaccharide biosynthesis</keyword>
<evidence type="ECO:0000256" key="1">
    <source>
        <dbReference type="ARBA" id="ARBA00022475"/>
    </source>
</evidence>
<evidence type="ECO:0000256" key="2">
    <source>
        <dbReference type="ARBA" id="ARBA00022676"/>
    </source>
</evidence>
<dbReference type="STRING" id="36844.SAMN04488501_10943"/>
<dbReference type="InterPro" id="IPR001173">
    <property type="entry name" value="Glyco_trans_2-like"/>
</dbReference>
<keyword evidence="6" id="KW-1133">Transmembrane helix</keyword>
<dbReference type="PANTHER" id="PTHR48090:SF3">
    <property type="entry name" value="UNDECAPRENYL-PHOSPHATE 4-DEOXY-4-FORMAMIDO-L-ARABINOSE TRANSFERASE"/>
    <property type="match status" value="1"/>
</dbReference>
<gene>
    <name evidence="9" type="primary">arnC_2</name>
    <name evidence="9" type="ORF">CLHOM_27100</name>
</gene>
<dbReference type="GO" id="GO:0005886">
    <property type="term" value="C:plasma membrane"/>
    <property type="evidence" value="ECO:0007669"/>
    <property type="project" value="TreeGrafter"/>
</dbReference>
<evidence type="ECO:0000256" key="4">
    <source>
        <dbReference type="ARBA" id="ARBA00022692"/>
    </source>
</evidence>
<dbReference type="RefSeq" id="WP_052222193.1">
    <property type="nucleotide sequence ID" value="NZ_LHUR01000031.1"/>
</dbReference>
<accession>A0A0L6Z7M5</accession>
<feature type="domain" description="Glycosyltransferase 2-like" evidence="8">
    <location>
        <begin position="6"/>
        <end position="136"/>
    </location>
</feature>
<evidence type="ECO:0000256" key="7">
    <source>
        <dbReference type="ARBA" id="ARBA00023136"/>
    </source>
</evidence>
<keyword evidence="3 9" id="KW-0808">Transferase</keyword>
<dbReference type="PANTHER" id="PTHR48090">
    <property type="entry name" value="UNDECAPRENYL-PHOSPHATE 4-DEOXY-4-FORMAMIDO-L-ARABINOSE TRANSFERASE-RELATED"/>
    <property type="match status" value="1"/>
</dbReference>
<dbReference type="CDD" id="cd04187">
    <property type="entry name" value="DPM1_like_bac"/>
    <property type="match status" value="1"/>
</dbReference>